<dbReference type="PROSITE" id="PS01219">
    <property type="entry name" value="AMMONIUM_TRANSP"/>
    <property type="match status" value="1"/>
</dbReference>
<dbReference type="CDD" id="cd00082">
    <property type="entry name" value="HisKA"/>
    <property type="match status" value="1"/>
</dbReference>
<evidence type="ECO:0000256" key="3">
    <source>
        <dbReference type="ARBA" id="ARBA00005887"/>
    </source>
</evidence>
<dbReference type="Pfam" id="PF02518">
    <property type="entry name" value="HATPase_c"/>
    <property type="match status" value="1"/>
</dbReference>
<dbReference type="SUPFAM" id="SSF55785">
    <property type="entry name" value="PYP-like sensor domain (PAS domain)"/>
    <property type="match status" value="1"/>
</dbReference>
<feature type="transmembrane region" description="Helical" evidence="12">
    <location>
        <begin position="319"/>
        <end position="339"/>
    </location>
</feature>
<name>A0A853IEJ4_9GAMM</name>
<gene>
    <name evidence="15" type="primary">amt</name>
    <name evidence="15" type="ORF">H0A36_20820</name>
</gene>
<organism evidence="15 16">
    <name type="scientific">Spartinivicinus marinus</name>
    <dbReference type="NCBI Taxonomy" id="2994442"/>
    <lineage>
        <taxon>Bacteria</taxon>
        <taxon>Pseudomonadati</taxon>
        <taxon>Pseudomonadota</taxon>
        <taxon>Gammaproteobacteria</taxon>
        <taxon>Oceanospirillales</taxon>
        <taxon>Zooshikellaceae</taxon>
        <taxon>Spartinivicinus</taxon>
    </lineage>
</organism>
<evidence type="ECO:0000256" key="11">
    <source>
        <dbReference type="SAM" id="Coils"/>
    </source>
</evidence>
<keyword evidence="5" id="KW-0813">Transport</keyword>
<proteinExistence type="inferred from homology"/>
<dbReference type="InterPro" id="IPR029020">
    <property type="entry name" value="Ammonium/urea_transptr"/>
</dbReference>
<feature type="transmembrane region" description="Helical" evidence="12">
    <location>
        <begin position="159"/>
        <end position="180"/>
    </location>
</feature>
<dbReference type="PROSITE" id="PS50109">
    <property type="entry name" value="HIS_KIN"/>
    <property type="match status" value="1"/>
</dbReference>
<evidence type="ECO:0000259" key="13">
    <source>
        <dbReference type="PROSITE" id="PS50109"/>
    </source>
</evidence>
<dbReference type="InterPro" id="IPR003661">
    <property type="entry name" value="HisK_dim/P_dom"/>
</dbReference>
<dbReference type="GO" id="GO:0097272">
    <property type="term" value="P:ammonium homeostasis"/>
    <property type="evidence" value="ECO:0007669"/>
    <property type="project" value="TreeGrafter"/>
</dbReference>
<evidence type="ECO:0000256" key="10">
    <source>
        <dbReference type="ARBA" id="ARBA00023177"/>
    </source>
</evidence>
<dbReference type="InterPro" id="IPR003594">
    <property type="entry name" value="HATPase_dom"/>
</dbReference>
<feature type="transmembrane region" description="Helical" evidence="12">
    <location>
        <begin position="119"/>
        <end position="139"/>
    </location>
</feature>
<dbReference type="EC" id="2.7.13.3" evidence="4"/>
<evidence type="ECO:0000256" key="1">
    <source>
        <dbReference type="ARBA" id="ARBA00000085"/>
    </source>
</evidence>
<evidence type="ECO:0000256" key="2">
    <source>
        <dbReference type="ARBA" id="ARBA00004141"/>
    </source>
</evidence>
<comment type="similarity">
    <text evidence="3">Belongs to the ammonia transporter channel (TC 1.A.11.2) family.</text>
</comment>
<evidence type="ECO:0000313" key="16">
    <source>
        <dbReference type="Proteomes" id="UP000569732"/>
    </source>
</evidence>
<dbReference type="PROSITE" id="PS50112">
    <property type="entry name" value="PAS"/>
    <property type="match status" value="1"/>
</dbReference>
<evidence type="ECO:0000256" key="8">
    <source>
        <dbReference type="ARBA" id="ARBA00022989"/>
    </source>
</evidence>
<dbReference type="GO" id="GO:0016020">
    <property type="term" value="C:membrane"/>
    <property type="evidence" value="ECO:0007669"/>
    <property type="project" value="UniProtKB-SubCell"/>
</dbReference>
<dbReference type="AlphaFoldDB" id="A0A853IEJ4"/>
<evidence type="ECO:0000256" key="7">
    <source>
        <dbReference type="ARBA" id="ARBA00022692"/>
    </source>
</evidence>
<dbReference type="SMART" id="SM00091">
    <property type="entry name" value="PAS"/>
    <property type="match status" value="1"/>
</dbReference>
<evidence type="ECO:0000313" key="15">
    <source>
        <dbReference type="EMBL" id="NYZ68464.1"/>
    </source>
</evidence>
<sequence length="833" mass="91196">MPQLTVIDQIWMLICAALVFTMQLGFTSLEAGITRSKNTINVAMKNATDLVISVAAFWLVGYSLMYGNSFYGLVGLDTFALYEYGSSSEIIIFFFQAMFCATAVTLMSGAVAERLRYRGFIFIAMIVSLVIYPLFGHWAWHINENSQQGWLAALGFYDYAGSTVVHSLGGWVALAAVIVIGPRQQRFNKSGEVNQFSSHNLAISLLGTLLLWLGWFGFNGGSNFTFNEQSVIAVANTLLGGTAGGCAVLSSLLKNKNVKIHPTMLLNGCLAGLVSVTAGANVLSSWGAIFMGGIGGYVMISVSHLLVHMKIDDAVDAIAVHLGAGCWGTLGLVLISPFQPALAHWDTLEQFVIQCIGVIACGIWAFGVSFLALHAINRFTPLRVTPVAERMGLNITEHGAPTELHDFMEFLHQQTIHEDLSLRANIDPFSEVGVIAEKYNQVLDKLQQTVTQSNIILHTVADPIIAFKPDDLTVVSVNKATKRLFGYSAEEILNKPITQLVAAEKINTLLKRQLNTKYEEIEGRRADGKKLLLEVSLAKTALTQNNYYTLILKDISERKEQELKVLNAKQQAENALEKLQSMQNHLVQTEKLAALGQLVAGIAHEVNTPLGIAVTTASHINGEINQIISNYSSGELTEETFNEGLNKIQESVQLLLKNANRASQLIRSFKTVAVDQTNAERRVFKLQSYLEDILDSLKPNFRKTNIIATVQCDDAIELDSYPGLLAQIITNLLMNSLIHGFEPKQHGKIILEVNRKGATHITLLYKDNGKGIALDIIPHIYEPFYTTRRGKGGSGLGLHIVHNLVVGPLGGQIETLTPDQGAAFLITLPMHAP</sequence>
<feature type="transmembrane region" description="Helical" evidence="12">
    <location>
        <begin position="6"/>
        <end position="29"/>
    </location>
</feature>
<dbReference type="SMART" id="SM00387">
    <property type="entry name" value="HATPase_c"/>
    <property type="match status" value="1"/>
</dbReference>
<reference evidence="15 16" key="1">
    <citation type="submission" date="2020-07" db="EMBL/GenBank/DDBJ databases">
        <title>Endozoicomonas sp. nov., isolated from sediment.</title>
        <authorList>
            <person name="Gu T."/>
        </authorList>
    </citation>
    <scope>NUCLEOTIDE SEQUENCE [LARGE SCALE GENOMIC DNA]</scope>
    <source>
        <strain evidence="15 16">SM1973</strain>
    </source>
</reference>
<comment type="caution">
    <text evidence="15">The sequence shown here is derived from an EMBL/GenBank/DDBJ whole genome shotgun (WGS) entry which is preliminary data.</text>
</comment>
<dbReference type="GO" id="GO:0008519">
    <property type="term" value="F:ammonium channel activity"/>
    <property type="evidence" value="ECO:0007669"/>
    <property type="project" value="InterPro"/>
</dbReference>
<dbReference type="InterPro" id="IPR000014">
    <property type="entry name" value="PAS"/>
</dbReference>
<feature type="transmembrane region" description="Helical" evidence="12">
    <location>
        <begin position="230"/>
        <end position="253"/>
    </location>
</feature>
<dbReference type="Gene3D" id="3.30.565.10">
    <property type="entry name" value="Histidine kinase-like ATPase, C-terminal domain"/>
    <property type="match status" value="1"/>
</dbReference>
<dbReference type="InterPro" id="IPR001905">
    <property type="entry name" value="Ammonium_transpt"/>
</dbReference>
<protein>
    <recommendedName>
        <fullName evidence="4">histidine kinase</fullName>
        <ecNumber evidence="4">2.7.13.3</ecNumber>
    </recommendedName>
</protein>
<dbReference type="InterPro" id="IPR018047">
    <property type="entry name" value="Ammonium_transpt_CS"/>
</dbReference>
<dbReference type="Gene3D" id="1.10.287.130">
    <property type="match status" value="1"/>
</dbReference>
<dbReference type="SUPFAM" id="SSF111352">
    <property type="entry name" value="Ammonium transporter"/>
    <property type="match status" value="1"/>
</dbReference>
<dbReference type="PRINTS" id="PR00344">
    <property type="entry name" value="BCTRLSENSOR"/>
</dbReference>
<evidence type="ECO:0000256" key="4">
    <source>
        <dbReference type="ARBA" id="ARBA00012438"/>
    </source>
</evidence>
<feature type="transmembrane region" description="Helical" evidence="12">
    <location>
        <begin position="351"/>
        <end position="373"/>
    </location>
</feature>
<feature type="transmembrane region" description="Helical" evidence="12">
    <location>
        <begin position="289"/>
        <end position="307"/>
    </location>
</feature>
<comment type="catalytic activity">
    <reaction evidence="1">
        <text>ATP + protein L-histidine = ADP + protein N-phospho-L-histidine.</text>
        <dbReference type="EC" id="2.7.13.3"/>
    </reaction>
</comment>
<dbReference type="Gene3D" id="3.30.450.20">
    <property type="entry name" value="PAS domain"/>
    <property type="match status" value="1"/>
</dbReference>
<keyword evidence="16" id="KW-1185">Reference proteome</keyword>
<dbReference type="PANTHER" id="PTHR11730">
    <property type="entry name" value="AMMONIUM TRANSPORTER"/>
    <property type="match status" value="1"/>
</dbReference>
<dbReference type="InterPro" id="IPR036097">
    <property type="entry name" value="HisK_dim/P_sf"/>
</dbReference>
<dbReference type="Pfam" id="PF00909">
    <property type="entry name" value="Ammonium_transp"/>
    <property type="match status" value="1"/>
</dbReference>
<dbReference type="Gene3D" id="1.10.3430.10">
    <property type="entry name" value="Ammonium transporter AmtB like domains"/>
    <property type="match status" value="1"/>
</dbReference>
<feature type="transmembrane region" description="Helical" evidence="12">
    <location>
        <begin position="90"/>
        <end position="112"/>
    </location>
</feature>
<comment type="subcellular location">
    <subcellularLocation>
        <location evidence="2">Membrane</location>
        <topology evidence="2">Multi-pass membrane protein</topology>
    </subcellularLocation>
</comment>
<dbReference type="CDD" id="cd00130">
    <property type="entry name" value="PAS"/>
    <property type="match status" value="1"/>
</dbReference>
<evidence type="ECO:0000256" key="12">
    <source>
        <dbReference type="SAM" id="Phobius"/>
    </source>
</evidence>
<dbReference type="PANTHER" id="PTHR11730:SF6">
    <property type="entry name" value="AMMONIUM TRANSPORTER"/>
    <property type="match status" value="1"/>
</dbReference>
<dbReference type="NCBIfam" id="TIGR00229">
    <property type="entry name" value="sensory_box"/>
    <property type="match status" value="1"/>
</dbReference>
<dbReference type="InterPro" id="IPR004358">
    <property type="entry name" value="Sig_transdc_His_kin-like_C"/>
</dbReference>
<dbReference type="NCBIfam" id="TIGR00836">
    <property type="entry name" value="amt"/>
    <property type="match status" value="1"/>
</dbReference>
<dbReference type="CDD" id="cd00075">
    <property type="entry name" value="HATPase"/>
    <property type="match status" value="1"/>
</dbReference>
<dbReference type="InterPro" id="IPR036890">
    <property type="entry name" value="HATPase_C_sf"/>
</dbReference>
<evidence type="ECO:0000259" key="14">
    <source>
        <dbReference type="PROSITE" id="PS50112"/>
    </source>
</evidence>
<keyword evidence="9 12" id="KW-0472">Membrane</keyword>
<feature type="domain" description="Histidine kinase" evidence="13">
    <location>
        <begin position="601"/>
        <end position="832"/>
    </location>
</feature>
<feature type="domain" description="PAS" evidence="14">
    <location>
        <begin position="456"/>
        <end position="521"/>
    </location>
</feature>
<evidence type="ECO:0000256" key="9">
    <source>
        <dbReference type="ARBA" id="ARBA00023136"/>
    </source>
</evidence>
<dbReference type="SUPFAM" id="SSF55874">
    <property type="entry name" value="ATPase domain of HSP90 chaperone/DNA topoisomerase II/histidine kinase"/>
    <property type="match status" value="1"/>
</dbReference>
<dbReference type="Proteomes" id="UP000569732">
    <property type="component" value="Unassembled WGS sequence"/>
</dbReference>
<feature type="coiled-coil region" evidence="11">
    <location>
        <begin position="558"/>
        <end position="592"/>
    </location>
</feature>
<dbReference type="InterPro" id="IPR005467">
    <property type="entry name" value="His_kinase_dom"/>
</dbReference>
<feature type="transmembrane region" description="Helical" evidence="12">
    <location>
        <begin position="201"/>
        <end position="218"/>
    </location>
</feature>
<keyword evidence="10" id="KW-0924">Ammonia transport</keyword>
<dbReference type="EMBL" id="JACCKB010000043">
    <property type="protein sequence ID" value="NYZ68464.1"/>
    <property type="molecule type" value="Genomic_DNA"/>
</dbReference>
<keyword evidence="6" id="KW-0597">Phosphoprotein</keyword>
<dbReference type="RefSeq" id="WP_180570479.1">
    <property type="nucleotide sequence ID" value="NZ_JACCKB010000043.1"/>
</dbReference>
<evidence type="ECO:0000256" key="5">
    <source>
        <dbReference type="ARBA" id="ARBA00022448"/>
    </source>
</evidence>
<dbReference type="InterPro" id="IPR035965">
    <property type="entry name" value="PAS-like_dom_sf"/>
</dbReference>
<keyword evidence="8 12" id="KW-1133">Transmembrane helix</keyword>
<dbReference type="Pfam" id="PF13426">
    <property type="entry name" value="PAS_9"/>
    <property type="match status" value="1"/>
</dbReference>
<dbReference type="SUPFAM" id="SSF47384">
    <property type="entry name" value="Homodimeric domain of signal transducing histidine kinase"/>
    <property type="match status" value="1"/>
</dbReference>
<keyword evidence="7 12" id="KW-0812">Transmembrane</keyword>
<feature type="transmembrane region" description="Helical" evidence="12">
    <location>
        <begin position="50"/>
        <end position="70"/>
    </location>
</feature>
<dbReference type="GO" id="GO:0000155">
    <property type="term" value="F:phosphorelay sensor kinase activity"/>
    <property type="evidence" value="ECO:0007669"/>
    <property type="project" value="InterPro"/>
</dbReference>
<feature type="transmembrane region" description="Helical" evidence="12">
    <location>
        <begin position="265"/>
        <end position="283"/>
    </location>
</feature>
<evidence type="ECO:0000256" key="6">
    <source>
        <dbReference type="ARBA" id="ARBA00022553"/>
    </source>
</evidence>
<accession>A0A853IEJ4</accession>
<dbReference type="InterPro" id="IPR024041">
    <property type="entry name" value="NH4_transpt_AmtB-like_dom"/>
</dbReference>
<keyword evidence="11" id="KW-0175">Coiled coil</keyword>